<keyword evidence="3" id="KW-1185">Reference proteome</keyword>
<reference evidence="2 3" key="1">
    <citation type="submission" date="2017-11" db="EMBL/GenBank/DDBJ databases">
        <title>De-novo sequencing of pomegranate (Punica granatum L.) genome.</title>
        <authorList>
            <person name="Akparov Z."/>
            <person name="Amiraslanov A."/>
            <person name="Hajiyeva S."/>
            <person name="Abbasov M."/>
            <person name="Kaur K."/>
            <person name="Hamwieh A."/>
            <person name="Solovyev V."/>
            <person name="Salamov A."/>
            <person name="Braich B."/>
            <person name="Kosarev P."/>
            <person name="Mahmoud A."/>
            <person name="Hajiyev E."/>
            <person name="Babayeva S."/>
            <person name="Izzatullayeva V."/>
            <person name="Mammadov A."/>
            <person name="Mammadov A."/>
            <person name="Sharifova S."/>
            <person name="Ojaghi J."/>
            <person name="Eynullazada K."/>
            <person name="Bayramov B."/>
            <person name="Abdulazimova A."/>
            <person name="Shahmuradov I."/>
        </authorList>
    </citation>
    <scope>NUCLEOTIDE SEQUENCE [LARGE SCALE GENOMIC DNA]</scope>
    <source>
        <strain evidence="3">cv. AG2017</strain>
        <tissue evidence="2">Leaf</tissue>
    </source>
</reference>
<name>A0A2I0KVU1_PUNGR</name>
<dbReference type="EMBL" id="PGOL01000319">
    <property type="protein sequence ID" value="PKI72578.1"/>
    <property type="molecule type" value="Genomic_DNA"/>
</dbReference>
<dbReference type="Gene3D" id="3.30.43.10">
    <property type="entry name" value="Uridine Diphospho-n-acetylenolpyruvylglucosamine Reductase, domain 2"/>
    <property type="match status" value="1"/>
</dbReference>
<gene>
    <name evidence="2" type="ORF">CRG98_006955</name>
</gene>
<protein>
    <recommendedName>
        <fullName evidence="4">Cathepsin propeptide inhibitor domain-containing protein</fullName>
    </recommendedName>
</protein>
<comment type="caution">
    <text evidence="2">The sequence shown here is derived from an EMBL/GenBank/DDBJ whole genome shotgun (WGS) entry which is preliminary data.</text>
</comment>
<dbReference type="PANTHER" id="PTHR32448">
    <property type="entry name" value="OS08G0158400 PROTEIN"/>
    <property type="match status" value="1"/>
</dbReference>
<feature type="chain" id="PRO_5014127917" description="Cathepsin propeptide inhibitor domain-containing protein" evidence="1">
    <location>
        <begin position="27"/>
        <end position="95"/>
    </location>
</feature>
<dbReference type="STRING" id="22663.A0A2I0KVU1"/>
<organism evidence="2 3">
    <name type="scientific">Punica granatum</name>
    <name type="common">Pomegranate</name>
    <dbReference type="NCBI Taxonomy" id="22663"/>
    <lineage>
        <taxon>Eukaryota</taxon>
        <taxon>Viridiplantae</taxon>
        <taxon>Streptophyta</taxon>
        <taxon>Embryophyta</taxon>
        <taxon>Tracheophyta</taxon>
        <taxon>Spermatophyta</taxon>
        <taxon>Magnoliopsida</taxon>
        <taxon>eudicotyledons</taxon>
        <taxon>Gunneridae</taxon>
        <taxon>Pentapetalae</taxon>
        <taxon>rosids</taxon>
        <taxon>malvids</taxon>
        <taxon>Myrtales</taxon>
        <taxon>Lythraceae</taxon>
        <taxon>Punica</taxon>
    </lineage>
</organism>
<proteinExistence type="predicted"/>
<keyword evidence="1" id="KW-0732">Signal</keyword>
<accession>A0A2I0KVU1</accession>
<dbReference type="Proteomes" id="UP000233551">
    <property type="component" value="Unassembled WGS sequence"/>
</dbReference>
<evidence type="ECO:0000313" key="2">
    <source>
        <dbReference type="EMBL" id="PKI72578.1"/>
    </source>
</evidence>
<feature type="signal peptide" evidence="1">
    <location>
        <begin position="1"/>
        <end position="26"/>
    </location>
</feature>
<dbReference type="AlphaFoldDB" id="A0A2I0KVU1"/>
<dbReference type="InterPro" id="IPR016167">
    <property type="entry name" value="FAD-bd_PCMH_sub1"/>
</dbReference>
<evidence type="ECO:0000313" key="3">
    <source>
        <dbReference type="Proteomes" id="UP000233551"/>
    </source>
</evidence>
<evidence type="ECO:0000256" key="1">
    <source>
        <dbReference type="SAM" id="SignalP"/>
    </source>
</evidence>
<sequence length="95" mass="10529">MSRRSASVPLLLLLLLLLFSFSLCSSNSLYDSFLQCLTSQRQSFDQASKIVYQESNSSFASVLNSYVRNRRFNTSSTPKPLIIVTPLLESDASGA</sequence>
<evidence type="ECO:0008006" key="4">
    <source>
        <dbReference type="Google" id="ProtNLM"/>
    </source>
</evidence>
<feature type="non-terminal residue" evidence="2">
    <location>
        <position position="95"/>
    </location>
</feature>